<organism evidence="6 7">
    <name type="scientific">Actinacidiphila bryophytorum</name>
    <dbReference type="NCBI Taxonomy" id="1436133"/>
    <lineage>
        <taxon>Bacteria</taxon>
        <taxon>Bacillati</taxon>
        <taxon>Actinomycetota</taxon>
        <taxon>Actinomycetes</taxon>
        <taxon>Kitasatosporales</taxon>
        <taxon>Streptomycetaceae</taxon>
        <taxon>Actinacidiphila</taxon>
    </lineage>
</organism>
<keyword evidence="1" id="KW-0805">Transcription regulation</keyword>
<keyword evidence="2" id="KW-0238">DNA-binding</keyword>
<dbReference type="SUPFAM" id="SSF53822">
    <property type="entry name" value="Periplasmic binding protein-like I"/>
    <property type="match status" value="1"/>
</dbReference>
<feature type="region of interest" description="Disordered" evidence="4">
    <location>
        <begin position="1"/>
        <end position="26"/>
    </location>
</feature>
<evidence type="ECO:0000256" key="3">
    <source>
        <dbReference type="ARBA" id="ARBA00023163"/>
    </source>
</evidence>
<dbReference type="GO" id="GO:0003700">
    <property type="term" value="F:DNA-binding transcription factor activity"/>
    <property type="evidence" value="ECO:0007669"/>
    <property type="project" value="TreeGrafter"/>
</dbReference>
<accession>A0A9W4H329</accession>
<evidence type="ECO:0000259" key="5">
    <source>
        <dbReference type="Pfam" id="PF13377"/>
    </source>
</evidence>
<dbReference type="InterPro" id="IPR028082">
    <property type="entry name" value="Peripla_BP_I"/>
</dbReference>
<dbReference type="Gene3D" id="3.40.50.2300">
    <property type="match status" value="2"/>
</dbReference>
<dbReference type="PANTHER" id="PTHR30146">
    <property type="entry name" value="LACI-RELATED TRANSCRIPTIONAL REPRESSOR"/>
    <property type="match status" value="1"/>
</dbReference>
<dbReference type="PANTHER" id="PTHR30146:SF109">
    <property type="entry name" value="HTH-TYPE TRANSCRIPTIONAL REGULATOR GALS"/>
    <property type="match status" value="1"/>
</dbReference>
<evidence type="ECO:0000256" key="2">
    <source>
        <dbReference type="ARBA" id="ARBA00023125"/>
    </source>
</evidence>
<name>A0A9W4H329_9ACTN</name>
<dbReference type="CDD" id="cd06267">
    <property type="entry name" value="PBP1_LacI_sugar_binding-like"/>
    <property type="match status" value="1"/>
</dbReference>
<gene>
    <name evidence="6" type="primary">celR</name>
    <name evidence="6" type="ORF">SBRY_40434</name>
</gene>
<keyword evidence="7" id="KW-1185">Reference proteome</keyword>
<dbReference type="Proteomes" id="UP001153328">
    <property type="component" value="Unassembled WGS sequence"/>
</dbReference>
<dbReference type="AlphaFoldDB" id="A0A9W4H329"/>
<evidence type="ECO:0000313" key="6">
    <source>
        <dbReference type="EMBL" id="CAG7646518.1"/>
    </source>
</evidence>
<sequence>MEGTSERPGPPDAPGEPVQPQEAAATPSVALVVPETDTRLFSEPYFFEIVHGAAAELHDAGTLMLLIPVHTERERARLARYLAGDCVDGVLLASVHGRDPLLDVLERQGVPVVLGGRRPDPEPLSYVHVENTGGARTAVGHLLSRGCRTVATITGDLEQEGARARLEGYRRALEDAGVPYDEGLVATADFSEVSAVAAMSALLHRRPDLDGVFAASDVMAAGALRVLHEAHRAVPDDVAVVGFDDSDVARSADPPLTSVRQPIEEMGRIMARLLLDEIADPDRARRQIVLGTELVGRASA</sequence>
<reference evidence="6" key="1">
    <citation type="submission" date="2021-06" db="EMBL/GenBank/DDBJ databases">
        <authorList>
            <person name="Arsene-Ploetze F."/>
        </authorList>
    </citation>
    <scope>NUCLEOTIDE SEQUENCE</scope>
    <source>
        <strain evidence="6">SBRY1</strain>
    </source>
</reference>
<dbReference type="GO" id="GO:0000976">
    <property type="term" value="F:transcription cis-regulatory region binding"/>
    <property type="evidence" value="ECO:0007669"/>
    <property type="project" value="TreeGrafter"/>
</dbReference>
<dbReference type="Pfam" id="PF13377">
    <property type="entry name" value="Peripla_BP_3"/>
    <property type="match status" value="1"/>
</dbReference>
<evidence type="ECO:0000256" key="1">
    <source>
        <dbReference type="ARBA" id="ARBA00023015"/>
    </source>
</evidence>
<dbReference type="InterPro" id="IPR046335">
    <property type="entry name" value="LacI/GalR-like_sensor"/>
</dbReference>
<protein>
    <submittedName>
        <fullName evidence="6">HTH-type transcriptional regulator CelR</fullName>
    </submittedName>
</protein>
<comment type="caution">
    <text evidence="6">The sequence shown here is derived from an EMBL/GenBank/DDBJ whole genome shotgun (WGS) entry which is preliminary data.</text>
</comment>
<proteinExistence type="predicted"/>
<evidence type="ECO:0000256" key="4">
    <source>
        <dbReference type="SAM" id="MobiDB-lite"/>
    </source>
</evidence>
<dbReference type="RefSeq" id="WP_240165605.1">
    <property type="nucleotide sequence ID" value="NZ_CAJVAX010000018.1"/>
</dbReference>
<keyword evidence="3" id="KW-0804">Transcription</keyword>
<evidence type="ECO:0000313" key="7">
    <source>
        <dbReference type="Proteomes" id="UP001153328"/>
    </source>
</evidence>
<dbReference type="EMBL" id="CAJVAX010000018">
    <property type="protein sequence ID" value="CAG7646518.1"/>
    <property type="molecule type" value="Genomic_DNA"/>
</dbReference>
<feature type="domain" description="Transcriptional regulator LacI/GalR-like sensor" evidence="5">
    <location>
        <begin position="139"/>
        <end position="299"/>
    </location>
</feature>